<comment type="catalytic activity">
    <reaction evidence="1 8">
        <text>ATP-independent breakage of single-stranded DNA, followed by passage and rejoining.</text>
        <dbReference type="EC" id="5.6.2.1"/>
    </reaction>
</comment>
<feature type="region of interest" description="Interaction with DNA" evidence="8">
    <location>
        <begin position="165"/>
        <end position="170"/>
    </location>
</feature>
<feature type="site" description="Interaction with DNA" evidence="8">
    <location>
        <position position="145"/>
    </location>
</feature>
<evidence type="ECO:0000259" key="10">
    <source>
        <dbReference type="PROSITE" id="PS50880"/>
    </source>
</evidence>
<dbReference type="Gene3D" id="2.70.20.10">
    <property type="entry name" value="Topoisomerase I, domain 3"/>
    <property type="match status" value="1"/>
</dbReference>
<keyword evidence="7 8" id="KW-0413">Isomerase</keyword>
<dbReference type="InterPro" id="IPR003601">
    <property type="entry name" value="Topo_IA_2"/>
</dbReference>
<dbReference type="RefSeq" id="WP_160627491.1">
    <property type="nucleotide sequence ID" value="NZ_CP047593.1"/>
</dbReference>
<dbReference type="SMART" id="SM00436">
    <property type="entry name" value="TOP1Bc"/>
    <property type="match status" value="1"/>
</dbReference>
<feature type="site" description="Interaction with DNA" evidence="8">
    <location>
        <position position="494"/>
    </location>
</feature>
<dbReference type="InterPro" id="IPR006171">
    <property type="entry name" value="TOPRIM_dom"/>
</dbReference>
<dbReference type="Pfam" id="PF01131">
    <property type="entry name" value="Topoisom_bac"/>
    <property type="match status" value="1"/>
</dbReference>
<dbReference type="InterPro" id="IPR034149">
    <property type="entry name" value="TOPRIM_TopoI"/>
</dbReference>
<dbReference type="InterPro" id="IPR013824">
    <property type="entry name" value="Topo_IA_cen_sub1"/>
</dbReference>
<dbReference type="Gene3D" id="1.10.460.10">
    <property type="entry name" value="Topoisomerase I, domain 2"/>
    <property type="match status" value="1"/>
</dbReference>
<protein>
    <recommendedName>
        <fullName evidence="8">DNA topoisomerase 1</fullName>
        <ecNumber evidence="8">5.6.2.1</ecNumber>
    </recommendedName>
    <alternativeName>
        <fullName evidence="8">DNA topoisomerase I</fullName>
    </alternativeName>
</protein>
<accession>A0A6P1M457</accession>
<dbReference type="PROSITE" id="PS52039">
    <property type="entry name" value="TOPO_IA_2"/>
    <property type="match status" value="1"/>
</dbReference>
<comment type="subunit">
    <text evidence="8">Monomer.</text>
</comment>
<sequence>MAKKLVIVESPAKAKTINKYLGDDYIVKASMGHVRDLPPKKLGVDVDNRFTPEYVNTTGRAKVITELKAAAKKCDHVYLAPDPDREGEAIAWHLFELLKEFVPEENFSRVTYNEITKSAIEEAFANPSEMDMNRVNSQQARRVLDRLVGFKVSPLLWKQIKGGVSAGRVQSVALRLVCEREKEIQEFKPEEYWVLGANVRKQVEPLDPFVVKLARINGEKAEIKGGEQAEKIRAELEAGSLHVARVIEKTIQRKARAPFITSTIQQAASSVCGFAPSRTMRIAQSLYENGLITYMRTDSFNIAKSAQEECAAFVASEYGDEYLPKKPNVYKSKGGAQEAHEAIRPTDVSQTPTSVSGLEKDEAKLYKLVWERFVASQMVPAKIARRTAEVETDSENTYLFRATASEVAFPGYMRASGIESAADKKKEGEEDDAETKLPPLSEGENLDCIEWTGEQKFTKPPARYSEPSLIRALEENGVGRPSTYAQTLSTIEKREYVNKEKRQLVPTESGLRVNDFLVSSLDPLFNVKFTAEMEEKLDRVEEGTVEWTDMMSSFYNQFLEWLEGAKDMAEPEETDGVLKALEQVKEWDEPVKRGRRTYDDSEIVKSVREKFQEDGKITARQQQMIFRMACKYIEQMPQEIINELKLEKPEAPRTETGKKVAYLEEVEFDEPRKVGRRTYDDGKFVKSLKQQVQSGKRLSDRQVAALDSLLVKYSKQIPNFEQVKEDMGLKVKDDGEVTGEISRLMELCKSIETWNPPVKRGNREFNDQDFYSSLSSQFEAKGTLSPRQVAAMKKMIGRYASQIPTYEAVRESLGLPVPKAAK</sequence>
<dbReference type="Pfam" id="PF01751">
    <property type="entry name" value="Toprim"/>
    <property type="match status" value="1"/>
</dbReference>
<dbReference type="InterPro" id="IPR028612">
    <property type="entry name" value="Topoisom_1_IA"/>
</dbReference>
<dbReference type="InterPro" id="IPR005733">
    <property type="entry name" value="TopoI_bac-type"/>
</dbReference>
<evidence type="ECO:0000313" key="13">
    <source>
        <dbReference type="Proteomes" id="UP000464954"/>
    </source>
</evidence>
<feature type="site" description="Interaction with DNA" evidence="8">
    <location>
        <position position="141"/>
    </location>
</feature>
<comment type="function">
    <text evidence="8">Releases the supercoiling and torsional tension of DNA, which is introduced during the DNA replication and transcription, by transiently cleaving and rejoining one strand of the DNA duplex. Introduces a single-strand break via transesterification at a target site in duplex DNA. The scissile phosphodiester is attacked by the catalytic tyrosine of the enzyme, resulting in the formation of a DNA-(5'-phosphotyrosyl)-enzyme intermediate and the expulsion of a 3'-OH DNA strand. The free DNA strand then undergoes passage around the unbroken strand, thus removing DNA supercoils. Finally, in the religation step, the DNA 3'-OH attacks the covalent intermediate to expel the active-site tyrosine and restore the DNA phosphodiester backbone.</text>
</comment>
<feature type="site" description="Interaction with DNA" evidence="8">
    <location>
        <position position="33"/>
    </location>
</feature>
<gene>
    <name evidence="8 12" type="primary">topA</name>
    <name evidence="12" type="ORF">GT409_04895</name>
</gene>
<dbReference type="CDD" id="cd00186">
    <property type="entry name" value="TOP1Ac"/>
    <property type="match status" value="1"/>
</dbReference>
<dbReference type="AlphaFoldDB" id="A0A6P1M457"/>
<feature type="site" description="Interaction with DNA" evidence="8">
    <location>
        <position position="296"/>
    </location>
</feature>
<evidence type="ECO:0000256" key="1">
    <source>
        <dbReference type="ARBA" id="ARBA00000213"/>
    </source>
</evidence>
<dbReference type="GO" id="GO:0046872">
    <property type="term" value="F:metal ion binding"/>
    <property type="evidence" value="ECO:0007669"/>
    <property type="project" value="UniProtKB-KW"/>
</dbReference>
<dbReference type="SMART" id="SM00493">
    <property type="entry name" value="TOPRIM"/>
    <property type="match status" value="1"/>
</dbReference>
<evidence type="ECO:0000313" key="12">
    <source>
        <dbReference type="EMBL" id="QHI68812.1"/>
    </source>
</evidence>
<dbReference type="NCBIfam" id="TIGR01051">
    <property type="entry name" value="topA_bact"/>
    <property type="match status" value="1"/>
</dbReference>
<reference evidence="12 13" key="1">
    <citation type="submission" date="2020-01" db="EMBL/GenBank/DDBJ databases">
        <title>Ponticoccus aerotolerans gen. nov., sp. nov., an anaerobic bacterium and proposal of Ponticoccusceae fam. nov., Ponticoccusles ord. nov. and Ponticoccuse classis nov. in the phylum Kiritimatiellaeota.</title>
        <authorList>
            <person name="Zhou L.Y."/>
            <person name="Du Z.J."/>
        </authorList>
    </citation>
    <scope>NUCLEOTIDE SEQUENCE [LARGE SCALE GENOMIC DNA]</scope>
    <source>
        <strain evidence="12 13">S-5007</strain>
    </source>
</reference>
<dbReference type="PANTHER" id="PTHR42785:SF1">
    <property type="entry name" value="DNA TOPOISOMERASE"/>
    <property type="match status" value="1"/>
</dbReference>
<dbReference type="Proteomes" id="UP000464954">
    <property type="component" value="Chromosome"/>
</dbReference>
<feature type="compositionally biased region" description="Polar residues" evidence="9">
    <location>
        <begin position="347"/>
        <end position="356"/>
    </location>
</feature>
<feature type="site" description="Interaction with DNA" evidence="8">
    <location>
        <position position="157"/>
    </location>
</feature>
<name>A0A6P1M457_9BACT</name>
<comment type="caution">
    <text evidence="8">Lacks conserved residue(s) required for the propagation of feature annotation.</text>
</comment>
<dbReference type="InterPro" id="IPR013826">
    <property type="entry name" value="Topo_IA_cen_sub3"/>
</dbReference>
<dbReference type="HAMAP" id="MF_00952">
    <property type="entry name" value="Topoisom_1_prok"/>
    <property type="match status" value="1"/>
</dbReference>
<keyword evidence="6 8" id="KW-0238">DNA-binding</keyword>
<dbReference type="Gene3D" id="3.40.50.140">
    <property type="match status" value="1"/>
</dbReference>
<keyword evidence="3" id="KW-0479">Metal-binding</keyword>
<feature type="site" description="Interaction with DNA" evidence="8">
    <location>
        <position position="142"/>
    </location>
</feature>
<evidence type="ECO:0000256" key="7">
    <source>
        <dbReference type="ARBA" id="ARBA00023235"/>
    </source>
</evidence>
<evidence type="ECO:0000256" key="2">
    <source>
        <dbReference type="ARBA" id="ARBA00009446"/>
    </source>
</evidence>
<dbReference type="EC" id="5.6.2.1" evidence="8"/>
<dbReference type="SUPFAM" id="SSF56712">
    <property type="entry name" value="Prokaryotic type I DNA topoisomerase"/>
    <property type="match status" value="1"/>
</dbReference>
<keyword evidence="13" id="KW-1185">Reference proteome</keyword>
<dbReference type="KEGG" id="taer:GT409_04895"/>
<dbReference type="EMBL" id="CP047593">
    <property type="protein sequence ID" value="QHI68812.1"/>
    <property type="molecule type" value="Genomic_DNA"/>
</dbReference>
<evidence type="ECO:0000256" key="4">
    <source>
        <dbReference type="ARBA" id="ARBA00022842"/>
    </source>
</evidence>
<evidence type="ECO:0000256" key="9">
    <source>
        <dbReference type="SAM" id="MobiDB-lite"/>
    </source>
</evidence>
<feature type="domain" description="Toprim" evidence="10">
    <location>
        <begin position="3"/>
        <end position="113"/>
    </location>
</feature>
<evidence type="ECO:0000256" key="6">
    <source>
        <dbReference type="ARBA" id="ARBA00023125"/>
    </source>
</evidence>
<feature type="region of interest" description="Disordered" evidence="9">
    <location>
        <begin position="420"/>
        <end position="443"/>
    </location>
</feature>
<dbReference type="SMART" id="SM00437">
    <property type="entry name" value="TOP1Ac"/>
    <property type="match status" value="1"/>
</dbReference>
<feature type="region of interest" description="Disordered" evidence="9">
    <location>
        <begin position="336"/>
        <end position="356"/>
    </location>
</feature>
<dbReference type="Gene3D" id="1.10.290.10">
    <property type="entry name" value="Topoisomerase I, domain 4"/>
    <property type="match status" value="1"/>
</dbReference>
<dbReference type="InterPro" id="IPR000380">
    <property type="entry name" value="Topo_IA"/>
</dbReference>
<evidence type="ECO:0000259" key="11">
    <source>
        <dbReference type="PROSITE" id="PS52039"/>
    </source>
</evidence>
<feature type="domain" description="Topo IA-type catalytic" evidence="11">
    <location>
        <begin position="131"/>
        <end position="562"/>
    </location>
</feature>
<dbReference type="InterPro" id="IPR013825">
    <property type="entry name" value="Topo_IA_cen_sub2"/>
</dbReference>
<dbReference type="PANTHER" id="PTHR42785">
    <property type="entry name" value="DNA TOPOISOMERASE, TYPE IA, CORE"/>
    <property type="match status" value="1"/>
</dbReference>
<dbReference type="PROSITE" id="PS00396">
    <property type="entry name" value="TOPO_IA_1"/>
    <property type="match status" value="1"/>
</dbReference>
<dbReference type="GO" id="GO:0003917">
    <property type="term" value="F:DNA topoisomerase type I (single strand cut, ATP-independent) activity"/>
    <property type="evidence" value="ECO:0007669"/>
    <property type="project" value="UniProtKB-UniRule"/>
</dbReference>
<dbReference type="InterPro" id="IPR023405">
    <property type="entry name" value="Topo_IA_core_domain"/>
</dbReference>
<dbReference type="GO" id="GO:0006265">
    <property type="term" value="P:DNA topological change"/>
    <property type="evidence" value="ECO:0007669"/>
    <property type="project" value="UniProtKB-UniRule"/>
</dbReference>
<dbReference type="GO" id="GO:0003677">
    <property type="term" value="F:DNA binding"/>
    <property type="evidence" value="ECO:0007669"/>
    <property type="project" value="UniProtKB-KW"/>
</dbReference>
<evidence type="ECO:0000256" key="5">
    <source>
        <dbReference type="ARBA" id="ARBA00023029"/>
    </source>
</evidence>
<dbReference type="InterPro" id="IPR013497">
    <property type="entry name" value="Topo_IA_cen"/>
</dbReference>
<evidence type="ECO:0000256" key="3">
    <source>
        <dbReference type="ARBA" id="ARBA00022723"/>
    </source>
</evidence>
<dbReference type="InterPro" id="IPR003602">
    <property type="entry name" value="Topo_IA_DNA-bd_dom"/>
</dbReference>
<dbReference type="InterPro" id="IPR023406">
    <property type="entry name" value="Topo_IA_AS"/>
</dbReference>
<feature type="active site" description="O-(5'-phospho-DNA)-tyrosine intermediate" evidence="8">
    <location>
        <position position="294"/>
    </location>
</feature>
<dbReference type="CDD" id="cd03363">
    <property type="entry name" value="TOPRIM_TopoIA_TopoI"/>
    <property type="match status" value="1"/>
</dbReference>
<keyword evidence="4" id="KW-0460">Magnesium</keyword>
<proteinExistence type="inferred from homology"/>
<dbReference type="PROSITE" id="PS50880">
    <property type="entry name" value="TOPRIM"/>
    <property type="match status" value="1"/>
</dbReference>
<evidence type="ECO:0000256" key="8">
    <source>
        <dbReference type="HAMAP-Rule" id="MF_00952"/>
    </source>
</evidence>
<comment type="similarity">
    <text evidence="2 8">Belongs to the type IA topoisomerase family.</text>
</comment>
<keyword evidence="5 8" id="KW-0799">Topoisomerase</keyword>
<dbReference type="PRINTS" id="PR00417">
    <property type="entry name" value="PRTPISMRASEI"/>
</dbReference>
<organism evidence="12 13">
    <name type="scientific">Tichowtungia aerotolerans</name>
    <dbReference type="NCBI Taxonomy" id="2697043"/>
    <lineage>
        <taxon>Bacteria</taxon>
        <taxon>Pseudomonadati</taxon>
        <taxon>Kiritimatiellota</taxon>
        <taxon>Tichowtungiia</taxon>
        <taxon>Tichowtungiales</taxon>
        <taxon>Tichowtungiaceae</taxon>
        <taxon>Tichowtungia</taxon>
    </lineage>
</organism>